<dbReference type="Gene3D" id="3.40.50.300">
    <property type="entry name" value="P-loop containing nucleotide triphosphate hydrolases"/>
    <property type="match status" value="1"/>
</dbReference>
<organism evidence="11">
    <name type="scientific">Mesocestoides corti</name>
    <name type="common">Flatworm</name>
    <dbReference type="NCBI Taxonomy" id="53468"/>
    <lineage>
        <taxon>Eukaryota</taxon>
        <taxon>Metazoa</taxon>
        <taxon>Spiralia</taxon>
        <taxon>Lophotrochozoa</taxon>
        <taxon>Platyhelminthes</taxon>
        <taxon>Cestoda</taxon>
        <taxon>Eucestoda</taxon>
        <taxon>Cyclophyllidea</taxon>
        <taxon>Mesocestoididae</taxon>
        <taxon>Mesocestoides</taxon>
    </lineage>
</organism>
<evidence type="ECO:0000313" key="11">
    <source>
        <dbReference type="WBParaSite" id="MCOS_0000786701-mRNA-1"/>
    </source>
</evidence>
<dbReference type="EC" id="2.7.1.12" evidence="8"/>
<evidence type="ECO:0000256" key="4">
    <source>
        <dbReference type="ARBA" id="ARBA00022741"/>
    </source>
</evidence>
<evidence type="ECO:0000256" key="7">
    <source>
        <dbReference type="ARBA" id="ARBA00048090"/>
    </source>
</evidence>
<keyword evidence="3 8" id="KW-0808">Transferase</keyword>
<evidence type="ECO:0000256" key="8">
    <source>
        <dbReference type="RuleBase" id="RU363066"/>
    </source>
</evidence>
<reference evidence="11" key="1">
    <citation type="submission" date="2017-02" db="UniProtKB">
        <authorList>
            <consortium name="WormBaseParasite"/>
        </authorList>
    </citation>
    <scope>IDENTIFICATION</scope>
</reference>
<sequence length="169" mass="19038">MVVVVMMGPTGCGKSTIASILQRRTNWRFVEGDDYHSAENISKMSSGIPLTDEDRQPWLEALHAEVERSQAAHSNLILACSSLKRQYRATLVGGDYPSEDVLFVYLDTPKDVLEARVRERKNHPVHEDIVQSQLDILEPPGADEHCVNIDTTLDRKDVVSRILKELDRA</sequence>
<dbReference type="CDD" id="cd02021">
    <property type="entry name" value="GntK"/>
    <property type="match status" value="1"/>
</dbReference>
<evidence type="ECO:0000313" key="9">
    <source>
        <dbReference type="EMBL" id="VDD81865.1"/>
    </source>
</evidence>
<keyword evidence="5 8" id="KW-0418">Kinase</keyword>
<evidence type="ECO:0000313" key="10">
    <source>
        <dbReference type="Proteomes" id="UP000267029"/>
    </source>
</evidence>
<dbReference type="PANTHER" id="PTHR43442">
    <property type="entry name" value="GLUCONOKINASE-RELATED"/>
    <property type="match status" value="1"/>
</dbReference>
<comment type="catalytic activity">
    <reaction evidence="7 8">
        <text>D-gluconate + ATP = 6-phospho-D-gluconate + ADP + H(+)</text>
        <dbReference type="Rhea" id="RHEA:19433"/>
        <dbReference type="ChEBI" id="CHEBI:15378"/>
        <dbReference type="ChEBI" id="CHEBI:18391"/>
        <dbReference type="ChEBI" id="CHEBI:30616"/>
        <dbReference type="ChEBI" id="CHEBI:58759"/>
        <dbReference type="ChEBI" id="CHEBI:456216"/>
        <dbReference type="EC" id="2.7.1.12"/>
    </reaction>
</comment>
<reference evidence="9 10" key="2">
    <citation type="submission" date="2018-10" db="EMBL/GenBank/DDBJ databases">
        <authorList>
            <consortium name="Pathogen Informatics"/>
        </authorList>
    </citation>
    <scope>NUCLEOTIDE SEQUENCE [LARGE SCALE GENOMIC DNA]</scope>
</reference>
<keyword evidence="10" id="KW-1185">Reference proteome</keyword>
<evidence type="ECO:0000256" key="3">
    <source>
        <dbReference type="ARBA" id="ARBA00022679"/>
    </source>
</evidence>
<dbReference type="GO" id="GO:0005524">
    <property type="term" value="F:ATP binding"/>
    <property type="evidence" value="ECO:0007669"/>
    <property type="project" value="UniProtKB-KW"/>
</dbReference>
<gene>
    <name evidence="9" type="ORF">MCOS_LOCUS7868</name>
</gene>
<dbReference type="Pfam" id="PF13671">
    <property type="entry name" value="AAA_33"/>
    <property type="match status" value="1"/>
</dbReference>
<dbReference type="InterPro" id="IPR006001">
    <property type="entry name" value="Therm_gnt_kin"/>
</dbReference>
<dbReference type="GO" id="GO:0005737">
    <property type="term" value="C:cytoplasm"/>
    <property type="evidence" value="ECO:0007669"/>
    <property type="project" value="TreeGrafter"/>
</dbReference>
<dbReference type="WBParaSite" id="MCOS_0000786701-mRNA-1">
    <property type="protein sequence ID" value="MCOS_0000786701-mRNA-1"/>
    <property type="gene ID" value="MCOS_0000786701"/>
</dbReference>
<keyword evidence="6 8" id="KW-0067">ATP-binding</keyword>
<dbReference type="Proteomes" id="UP000267029">
    <property type="component" value="Unassembled WGS sequence"/>
</dbReference>
<dbReference type="GO" id="GO:0046316">
    <property type="term" value="F:gluconokinase activity"/>
    <property type="evidence" value="ECO:0007669"/>
    <property type="project" value="UniProtKB-EC"/>
</dbReference>
<dbReference type="STRING" id="53468.A0A0R3UJZ5"/>
<dbReference type="EMBL" id="UXSR01005419">
    <property type="protein sequence ID" value="VDD81865.1"/>
    <property type="molecule type" value="Genomic_DNA"/>
</dbReference>
<dbReference type="OrthoDB" id="275177at2759"/>
<evidence type="ECO:0000256" key="6">
    <source>
        <dbReference type="ARBA" id="ARBA00022840"/>
    </source>
</evidence>
<proteinExistence type="inferred from homology"/>
<dbReference type="UniPathway" id="UPA00792"/>
<dbReference type="FunFam" id="3.40.50.300:FF:000522">
    <property type="entry name" value="Gluconokinase"/>
    <property type="match status" value="1"/>
</dbReference>
<keyword evidence="4 8" id="KW-0547">Nucleotide-binding</keyword>
<dbReference type="GO" id="GO:0005975">
    <property type="term" value="P:carbohydrate metabolic process"/>
    <property type="evidence" value="ECO:0007669"/>
    <property type="project" value="InterPro"/>
</dbReference>
<dbReference type="SUPFAM" id="SSF52540">
    <property type="entry name" value="P-loop containing nucleoside triphosphate hydrolases"/>
    <property type="match status" value="1"/>
</dbReference>
<evidence type="ECO:0000256" key="5">
    <source>
        <dbReference type="ARBA" id="ARBA00022777"/>
    </source>
</evidence>
<dbReference type="AlphaFoldDB" id="A0A0R3UJZ5"/>
<dbReference type="InterPro" id="IPR027417">
    <property type="entry name" value="P-loop_NTPase"/>
</dbReference>
<dbReference type="PANTHER" id="PTHR43442:SF3">
    <property type="entry name" value="GLUCONOKINASE-RELATED"/>
    <property type="match status" value="1"/>
</dbReference>
<comment type="similarity">
    <text evidence="2 8">Belongs to the gluconokinase GntK/GntV family.</text>
</comment>
<evidence type="ECO:0000256" key="1">
    <source>
        <dbReference type="ARBA" id="ARBA00004875"/>
    </source>
</evidence>
<protein>
    <recommendedName>
        <fullName evidence="8">Gluconokinase</fullName>
        <ecNumber evidence="8">2.7.1.12</ecNumber>
    </recommendedName>
</protein>
<name>A0A0R3UJZ5_MESCO</name>
<dbReference type="NCBIfam" id="TIGR01313">
    <property type="entry name" value="therm_gnt_kin"/>
    <property type="match status" value="1"/>
</dbReference>
<comment type="pathway">
    <text evidence="1 8">Carbohydrate acid metabolism; D-gluconate degradation.</text>
</comment>
<evidence type="ECO:0000256" key="2">
    <source>
        <dbReference type="ARBA" id="ARBA00008420"/>
    </source>
</evidence>
<accession>A0A0R3UJZ5</accession>